<reference evidence="2" key="1">
    <citation type="journal article" date="2012" name="J. Virol.">
        <title>Eastern chimpanzees, but not bonobos, represent a simian immunodeficiency virus reservoir.</title>
        <authorList>
            <person name="Li Y."/>
            <person name="Ndjango J.B."/>
            <person name="Learn G.H."/>
            <person name="Ramirez M.A."/>
            <person name="Keele B.F."/>
            <person name="Bibollet-Ruche F."/>
            <person name="Liu W."/>
            <person name="Easlick J.L."/>
            <person name="Decker J.M."/>
            <person name="Rudicell R.S."/>
            <person name="Inogwabini B.I."/>
            <person name="Ahuka-Mundeke S."/>
            <person name="Leendertz F.H."/>
            <person name="Reynolds V."/>
            <person name="Muller M.N."/>
            <person name="Chancellor R.L."/>
            <person name="Rundus A.S."/>
            <person name="Simmons N."/>
            <person name="Worobey M."/>
            <person name="Shaw G.M."/>
            <person name="Peeters M."/>
            <person name="Sharp P.M."/>
            <person name="Hahn B.H."/>
        </authorList>
    </citation>
    <scope>NUCLEOTIDE SEQUENCE</scope>
    <source>
        <strain evidence="2">LU1708</strain>
    </source>
</reference>
<protein>
    <submittedName>
        <fullName evidence="2">Vpu protein</fullName>
    </submittedName>
</protein>
<keyword evidence="1" id="KW-0812">Transmembrane</keyword>
<organism evidence="2">
    <name type="scientific">Simian immunodeficiency virus</name>
    <name type="common">SIV</name>
    <dbReference type="NCBI Taxonomy" id="11723"/>
    <lineage>
        <taxon>Viruses</taxon>
        <taxon>Riboviria</taxon>
        <taxon>Pararnavirae</taxon>
        <taxon>Artverviricota</taxon>
        <taxon>Revtraviricetes</taxon>
        <taxon>Ortervirales</taxon>
        <taxon>Retroviridae</taxon>
        <taxon>Orthoretrovirinae</taxon>
        <taxon>Lentivirus</taxon>
        <taxon>Lentivirus simimdef</taxon>
    </lineage>
</organism>
<proteinExistence type="predicted"/>
<accession>J3SGJ5</accession>
<dbReference type="EMBL" id="JQ866043">
    <property type="protein sequence ID" value="AFM85370.1"/>
    <property type="molecule type" value="Genomic_RNA"/>
</dbReference>
<keyword evidence="1" id="KW-0472">Membrane</keyword>
<sequence>MQYWEGELLLLATSLWVLAIFIIYKSIQSYRDNRKQEELLEKIASKLIRRSSVDSAIEEDEEEIDWFDPNNHYLL</sequence>
<name>J3SGJ5_SIV</name>
<gene>
    <name evidence="2" type="primary">vpu</name>
</gene>
<evidence type="ECO:0000256" key="1">
    <source>
        <dbReference type="SAM" id="Phobius"/>
    </source>
</evidence>
<keyword evidence="1" id="KW-1133">Transmembrane helix</keyword>
<organismHost>
    <name type="scientific">Pan troglodytes</name>
    <name type="common">Chimpanzee</name>
    <dbReference type="NCBI Taxonomy" id="9598"/>
</organismHost>
<evidence type="ECO:0000313" key="2">
    <source>
        <dbReference type="EMBL" id="AFM85370.1"/>
    </source>
</evidence>
<organismHost>
    <name type="scientific">Cercopithecidae</name>
    <name type="common">Old World monkeys</name>
    <dbReference type="NCBI Taxonomy" id="9527"/>
</organismHost>
<feature type="transmembrane region" description="Helical" evidence="1">
    <location>
        <begin position="6"/>
        <end position="24"/>
    </location>
</feature>